<name>A0ABY7BSJ4_9MOLU</name>
<gene>
    <name evidence="1" type="ORF">RS022_05810</name>
</gene>
<evidence type="ECO:0008006" key="3">
    <source>
        <dbReference type="Google" id="ProtNLM"/>
    </source>
</evidence>
<keyword evidence="2" id="KW-1185">Reference proteome</keyword>
<evidence type="ECO:0000313" key="1">
    <source>
        <dbReference type="EMBL" id="WAN63439.1"/>
    </source>
</evidence>
<dbReference type="RefSeq" id="WP_268849647.1">
    <property type="nucleotide sequence ID" value="NZ_CP114006.1"/>
</dbReference>
<reference evidence="1 2" key="1">
    <citation type="journal article" date="2023" name="Microbiol. Resour. Announc.">
        <title>Complete Genome of 'Candidatus Phytoplasma rubi' RS, a Phytopathogenic Bacterium Associated with Rubus Stunt Disease.</title>
        <authorList>
            <person name="Duckeck D."/>
            <person name="Zubert C."/>
            <person name="Bohm J.W."/>
            <person name="Carminati G."/>
            <person name="Schneider B."/>
            <person name="Kube M."/>
        </authorList>
    </citation>
    <scope>NUCLEOTIDE SEQUENCE [LARGE SCALE GENOMIC DNA]</scope>
    <source>
        <strain evidence="1 2">RS</strain>
    </source>
</reference>
<organism evidence="1 2">
    <name type="scientific">Candidatus Phytoplasma rubi</name>
    <dbReference type="NCBI Taxonomy" id="399025"/>
    <lineage>
        <taxon>Bacteria</taxon>
        <taxon>Bacillati</taxon>
        <taxon>Mycoplasmatota</taxon>
        <taxon>Mollicutes</taxon>
        <taxon>Acholeplasmatales</taxon>
        <taxon>Acholeplasmataceae</taxon>
        <taxon>Candidatus Phytoplasma</taxon>
        <taxon>16SrV (Elm yellows group)</taxon>
    </lineage>
</organism>
<proteinExistence type="predicted"/>
<protein>
    <recommendedName>
        <fullName evidence="3">Transposase</fullName>
    </recommendedName>
</protein>
<dbReference type="Proteomes" id="UP001164727">
    <property type="component" value="Chromosome"/>
</dbReference>
<dbReference type="EMBL" id="CP114006">
    <property type="protein sequence ID" value="WAN63439.1"/>
    <property type="molecule type" value="Genomic_DNA"/>
</dbReference>
<accession>A0ABY7BSJ4</accession>
<sequence>MCQKTKIIKMLKNLIKLEQKDLKKIIIPIVKQYHRSLIITKILEILKIKRNNYYSWLKNKPKRTKRENKKELINKRVGSLCKKI</sequence>
<evidence type="ECO:0000313" key="2">
    <source>
        <dbReference type="Proteomes" id="UP001164727"/>
    </source>
</evidence>